<dbReference type="Gene3D" id="1.25.40.10">
    <property type="entry name" value="Tetratricopeptide repeat domain"/>
    <property type="match status" value="1"/>
</dbReference>
<dbReference type="InterPro" id="IPR007655">
    <property type="entry name" value="Slam_C"/>
</dbReference>
<keyword evidence="3" id="KW-0449">Lipoprotein</keyword>
<reference evidence="3" key="1">
    <citation type="submission" date="2022-03" db="EMBL/GenBank/DDBJ databases">
        <title>Identification of a novel bacterium isolated from mangrove sediments.</title>
        <authorList>
            <person name="Pan X."/>
        </authorList>
    </citation>
    <scope>NUCLEOTIDE SEQUENCE</scope>
    <source>
        <strain evidence="3">B2637</strain>
    </source>
</reference>
<proteinExistence type="predicted"/>
<dbReference type="InterPro" id="IPR019734">
    <property type="entry name" value="TPR_rpt"/>
</dbReference>
<dbReference type="RefSeq" id="WP_243802480.1">
    <property type="nucleotide sequence ID" value="NZ_JALHAT010000041.1"/>
</dbReference>
<dbReference type="PROSITE" id="PS50005">
    <property type="entry name" value="TPR"/>
    <property type="match status" value="1"/>
</dbReference>
<evidence type="ECO:0000256" key="1">
    <source>
        <dbReference type="PROSITE-ProRule" id="PRU00339"/>
    </source>
</evidence>
<keyword evidence="1" id="KW-0802">TPR repeat</keyword>
<evidence type="ECO:0000259" key="2">
    <source>
        <dbReference type="Pfam" id="PF04575"/>
    </source>
</evidence>
<dbReference type="EMBL" id="JALHAT010000041">
    <property type="protein sequence ID" value="MCJ1962438.1"/>
    <property type="molecule type" value="Genomic_DNA"/>
</dbReference>
<gene>
    <name evidence="3" type="ORF">MTR65_17220</name>
</gene>
<sequence length="420" mass="46038">MAVAAPVRARDLSAIEVFGVAERMAKADHPDEALRLYEALNQDQNADVRAEARFRKGLLLASLERYREAAIAFRALLDEQPEASRVRLELARVLAAMGNEGAARRELRQVQATGLPEEVARAVGQFDAALRSHKRAGLRLELALAPDSNINRATEVRTLDTVIAPLTLSEDARAQSGLGLRVSGDAYWKVPIGRGLSLVPRVNTLATLYRESAFNDVTATGLIGFEVQREHDRIVPSIGHTWRWYGQQAYMHSDMVTLDWIHVLGRRAQVTTSLGAARTDFPRNELQDGALYTASVGIERALSARSGISATLTASRQTARDPGYASAAGGLRLLGWREAGHTTLYASAMVQRTEGDAALALFGQRRREWFVNARAGATLRALAVHGIAPYVRVGYERNASNVALYDYRRLTSEFGVTSSF</sequence>
<dbReference type="Pfam" id="PF04575">
    <property type="entry name" value="SlipAM"/>
    <property type="match status" value="1"/>
</dbReference>
<dbReference type="SUPFAM" id="SSF48452">
    <property type="entry name" value="TPR-like"/>
    <property type="match status" value="1"/>
</dbReference>
<protein>
    <submittedName>
        <fullName evidence="3">Surface lipoprotein assembly modifier</fullName>
    </submittedName>
</protein>
<dbReference type="Proteomes" id="UP001162802">
    <property type="component" value="Unassembled WGS sequence"/>
</dbReference>
<accession>A0ABT0AGY1</accession>
<comment type="caution">
    <text evidence="3">The sequence shown here is derived from an EMBL/GenBank/DDBJ whole genome shotgun (WGS) entry which is preliminary data.</text>
</comment>
<dbReference type="Pfam" id="PF14559">
    <property type="entry name" value="TPR_19"/>
    <property type="match status" value="1"/>
</dbReference>
<feature type="repeat" description="TPR" evidence="1">
    <location>
        <begin position="50"/>
        <end position="83"/>
    </location>
</feature>
<keyword evidence="4" id="KW-1185">Reference proteome</keyword>
<organism evidence="3 4">
    <name type="scientific">Novosphingobium mangrovi</name>
    <name type="common">ex Hu et al. 2023</name>
    <dbReference type="NCBI Taxonomy" id="2930094"/>
    <lineage>
        <taxon>Bacteria</taxon>
        <taxon>Pseudomonadati</taxon>
        <taxon>Pseudomonadota</taxon>
        <taxon>Alphaproteobacteria</taxon>
        <taxon>Sphingomonadales</taxon>
        <taxon>Sphingomonadaceae</taxon>
        <taxon>Novosphingobium</taxon>
    </lineage>
</organism>
<dbReference type="InterPro" id="IPR011990">
    <property type="entry name" value="TPR-like_helical_dom_sf"/>
</dbReference>
<evidence type="ECO:0000313" key="4">
    <source>
        <dbReference type="Proteomes" id="UP001162802"/>
    </source>
</evidence>
<feature type="domain" description="Surface lipoprotein assembly modifier C-terminal" evidence="2">
    <location>
        <begin position="146"/>
        <end position="409"/>
    </location>
</feature>
<evidence type="ECO:0000313" key="3">
    <source>
        <dbReference type="EMBL" id="MCJ1962438.1"/>
    </source>
</evidence>
<name>A0ABT0AGY1_9SPHN</name>